<dbReference type="EMBL" id="JAMKOV010000013">
    <property type="protein sequence ID" value="KAI8037357.1"/>
    <property type="molecule type" value="Genomic_DNA"/>
</dbReference>
<reference evidence="2" key="1">
    <citation type="journal article" date="2023" name="Genome Biol. Evol.">
        <title>Long-read-based Genome Assembly of Drosophila gunungcola Reveals Fewer Chemosensory Genes in Flower-breeding Species.</title>
        <authorList>
            <person name="Negi A."/>
            <person name="Liao B.Y."/>
            <person name="Yeh S.D."/>
        </authorList>
    </citation>
    <scope>NUCLEOTIDE SEQUENCE</scope>
    <source>
        <strain evidence="2">Sukarami</strain>
    </source>
</reference>
<proteinExistence type="predicted"/>
<accession>A0A9Q0BM80</accession>
<keyword evidence="1" id="KW-0472">Membrane</keyword>
<evidence type="ECO:0000313" key="3">
    <source>
        <dbReference type="Proteomes" id="UP001059596"/>
    </source>
</evidence>
<evidence type="ECO:0000256" key="1">
    <source>
        <dbReference type="SAM" id="Phobius"/>
    </source>
</evidence>
<gene>
    <name evidence="2" type="ORF">M5D96_010108</name>
</gene>
<dbReference type="Proteomes" id="UP001059596">
    <property type="component" value="Unassembled WGS sequence"/>
</dbReference>
<organism evidence="2 3">
    <name type="scientific">Drosophila gunungcola</name>
    <name type="common">fruit fly</name>
    <dbReference type="NCBI Taxonomy" id="103775"/>
    <lineage>
        <taxon>Eukaryota</taxon>
        <taxon>Metazoa</taxon>
        <taxon>Ecdysozoa</taxon>
        <taxon>Arthropoda</taxon>
        <taxon>Hexapoda</taxon>
        <taxon>Insecta</taxon>
        <taxon>Pterygota</taxon>
        <taxon>Neoptera</taxon>
        <taxon>Endopterygota</taxon>
        <taxon>Diptera</taxon>
        <taxon>Brachycera</taxon>
        <taxon>Muscomorpha</taxon>
        <taxon>Ephydroidea</taxon>
        <taxon>Drosophilidae</taxon>
        <taxon>Drosophila</taxon>
        <taxon>Sophophora</taxon>
    </lineage>
</organism>
<feature type="non-terminal residue" evidence="2">
    <location>
        <position position="201"/>
    </location>
</feature>
<name>A0A9Q0BM80_9MUSC</name>
<evidence type="ECO:0000313" key="2">
    <source>
        <dbReference type="EMBL" id="KAI8037357.1"/>
    </source>
</evidence>
<keyword evidence="3" id="KW-1185">Reference proteome</keyword>
<keyword evidence="1" id="KW-1133">Transmembrane helix</keyword>
<sequence length="201" mass="22739">LTKYFKSIKLNYILRITIYPLLTAMRIVVWCVLVFSSTAVALKASAKTTHTAKLADDPLRTYNEVVRNLIRNWESPVVYLRDRGFLPRNFEDTSKIKPNLDALVQRMERAKRHQAKGKDIVLKIKPTEMGNIKHLKNSARNQRGILAAKGSVLSNLEQLEAIDSKMSQSNPKLTDQEGQLLAMKRRLEQLQPGVVQSGAAD</sequence>
<dbReference type="AlphaFoldDB" id="A0A9Q0BM80"/>
<comment type="caution">
    <text evidence="2">The sequence shown here is derived from an EMBL/GenBank/DDBJ whole genome shotgun (WGS) entry which is preliminary data.</text>
</comment>
<protein>
    <submittedName>
        <fullName evidence="2">Uncharacterized protein</fullName>
    </submittedName>
</protein>
<feature type="transmembrane region" description="Helical" evidence="1">
    <location>
        <begin position="12"/>
        <end position="35"/>
    </location>
</feature>
<keyword evidence="1" id="KW-0812">Transmembrane</keyword>